<dbReference type="EMBL" id="QNRK01000039">
    <property type="protein sequence ID" value="RBP04534.1"/>
    <property type="molecule type" value="Genomic_DNA"/>
</dbReference>
<protein>
    <submittedName>
        <fullName evidence="1">Phosphohistidine phosphatase</fullName>
    </submittedName>
</protein>
<dbReference type="InterPro" id="IPR013078">
    <property type="entry name" value="His_Pase_superF_clade-1"/>
</dbReference>
<comment type="caution">
    <text evidence="1">The sequence shown here is derived from an EMBL/GenBank/DDBJ whole genome shotgun (WGS) entry which is preliminary data.</text>
</comment>
<evidence type="ECO:0000313" key="1">
    <source>
        <dbReference type="EMBL" id="RBP04534.1"/>
    </source>
</evidence>
<dbReference type="Proteomes" id="UP000253529">
    <property type="component" value="Unassembled WGS sequence"/>
</dbReference>
<dbReference type="AlphaFoldDB" id="A0A366EQG2"/>
<reference evidence="1 2" key="1">
    <citation type="submission" date="2018-06" db="EMBL/GenBank/DDBJ databases">
        <title>Genomic Encyclopedia of Type Strains, Phase IV (KMG-IV): sequencing the most valuable type-strain genomes for metagenomic binning, comparative biology and taxonomic classification.</title>
        <authorList>
            <person name="Goeker M."/>
        </authorList>
    </citation>
    <scope>NUCLEOTIDE SEQUENCE [LARGE SCALE GENOMIC DNA]</scope>
    <source>
        <strain evidence="1 2">DSM 24875</strain>
    </source>
</reference>
<proteinExistence type="predicted"/>
<dbReference type="CDD" id="cd07067">
    <property type="entry name" value="HP_PGM_like"/>
    <property type="match status" value="1"/>
</dbReference>
<gene>
    <name evidence="1" type="ORF">DFR50_13911</name>
</gene>
<organism evidence="1 2">
    <name type="scientific">Roseiarcus fermentans</name>
    <dbReference type="NCBI Taxonomy" id="1473586"/>
    <lineage>
        <taxon>Bacteria</taxon>
        <taxon>Pseudomonadati</taxon>
        <taxon>Pseudomonadota</taxon>
        <taxon>Alphaproteobacteria</taxon>
        <taxon>Hyphomicrobiales</taxon>
        <taxon>Roseiarcaceae</taxon>
        <taxon>Roseiarcus</taxon>
    </lineage>
</organism>
<dbReference type="PANTHER" id="PTHR47623">
    <property type="entry name" value="OS09G0287300 PROTEIN"/>
    <property type="match status" value="1"/>
</dbReference>
<dbReference type="RefSeq" id="WP_113892098.1">
    <property type="nucleotide sequence ID" value="NZ_QNRK01000039.1"/>
</dbReference>
<dbReference type="Pfam" id="PF00300">
    <property type="entry name" value="His_Phos_1"/>
    <property type="match status" value="1"/>
</dbReference>
<evidence type="ECO:0000313" key="2">
    <source>
        <dbReference type="Proteomes" id="UP000253529"/>
    </source>
</evidence>
<dbReference type="SUPFAM" id="SSF53254">
    <property type="entry name" value="Phosphoglycerate mutase-like"/>
    <property type="match status" value="1"/>
</dbReference>
<sequence length="174" mass="18849">MRRLYLIRHAKAEPGVGQDDYERALTSRGRADACRIVSALVASEPAPAVLIHSGALRTKQTAEIFAAHWPRRVELQEEIGLYDATKDMLFARACALSDSVDCVGLVGHNPGIGELAARLAGTGAHPELRRLAYKFPTCAVAVIDFDVAAWDDIDPGRGLLARFLTPAELEAETD</sequence>
<dbReference type="InterPro" id="IPR029033">
    <property type="entry name" value="His_PPase_superfam"/>
</dbReference>
<dbReference type="Gene3D" id="3.40.50.1240">
    <property type="entry name" value="Phosphoglycerate mutase-like"/>
    <property type="match status" value="1"/>
</dbReference>
<keyword evidence="2" id="KW-1185">Reference proteome</keyword>
<dbReference type="PANTHER" id="PTHR47623:SF1">
    <property type="entry name" value="OS09G0287300 PROTEIN"/>
    <property type="match status" value="1"/>
</dbReference>
<dbReference type="OrthoDB" id="9810154at2"/>
<name>A0A366EQG2_9HYPH</name>
<accession>A0A366EQG2</accession>